<keyword evidence="2" id="KW-1003">Cell membrane</keyword>
<dbReference type="STRING" id="255247.ABE41_011425"/>
<organism evidence="7 8">
    <name type="scientific">Fictibacillus arsenicus</name>
    <dbReference type="NCBI Taxonomy" id="255247"/>
    <lineage>
        <taxon>Bacteria</taxon>
        <taxon>Bacillati</taxon>
        <taxon>Bacillota</taxon>
        <taxon>Bacilli</taxon>
        <taxon>Bacillales</taxon>
        <taxon>Fictibacillaceae</taxon>
        <taxon>Fictibacillus</taxon>
    </lineage>
</organism>
<sequence>MDNALLHGIILAFGLILPLGVQNVFIFNQGAQQPNILRSLPAVVTAGMCDTLLIILAVSGISALVSTIHALKLGVMAAGILFLLYMGWSIWSSKTHTQASTPCMTPKKQIMFAATVSLLNPHAILDTIGVIGTSSIAYSGWDKLVFTLSCISVSWIWFIGLALTGRIVGKTDSSGYVQNLINKGSAIIIWLIAVYLLLIMLDGNF</sequence>
<dbReference type="Proteomes" id="UP000077412">
    <property type="component" value="Chromosome"/>
</dbReference>
<feature type="transmembrane region" description="Helical" evidence="6">
    <location>
        <begin position="71"/>
        <end position="91"/>
    </location>
</feature>
<protein>
    <submittedName>
        <fullName evidence="7">Lysine transporter LysE</fullName>
    </submittedName>
</protein>
<dbReference type="PANTHER" id="PTHR30086:SF20">
    <property type="entry name" value="ARGININE EXPORTER PROTEIN ARGO-RELATED"/>
    <property type="match status" value="1"/>
</dbReference>
<evidence type="ECO:0000256" key="3">
    <source>
        <dbReference type="ARBA" id="ARBA00022692"/>
    </source>
</evidence>
<evidence type="ECO:0000313" key="7">
    <source>
        <dbReference type="EMBL" id="ANX12620.1"/>
    </source>
</evidence>
<keyword evidence="5 6" id="KW-0472">Membrane</keyword>
<evidence type="ECO:0000313" key="8">
    <source>
        <dbReference type="Proteomes" id="UP000077412"/>
    </source>
</evidence>
<feature type="transmembrane region" description="Helical" evidence="6">
    <location>
        <begin position="40"/>
        <end position="65"/>
    </location>
</feature>
<dbReference type="GO" id="GO:0015171">
    <property type="term" value="F:amino acid transmembrane transporter activity"/>
    <property type="evidence" value="ECO:0007669"/>
    <property type="project" value="TreeGrafter"/>
</dbReference>
<dbReference type="KEGG" id="far:ABE41_011425"/>
<dbReference type="AlphaFoldDB" id="A0A1B1Z5B4"/>
<keyword evidence="4 6" id="KW-1133">Transmembrane helix</keyword>
<evidence type="ECO:0000256" key="6">
    <source>
        <dbReference type="SAM" id="Phobius"/>
    </source>
</evidence>
<keyword evidence="8" id="KW-1185">Reference proteome</keyword>
<dbReference type="OrthoDB" id="5638726at2"/>
<dbReference type="PANTHER" id="PTHR30086">
    <property type="entry name" value="ARGININE EXPORTER PROTEIN ARGO"/>
    <property type="match status" value="1"/>
</dbReference>
<reference evidence="7 8" key="1">
    <citation type="submission" date="2016-08" db="EMBL/GenBank/DDBJ databases">
        <title>Complete genome sequence of Fictibacillus arsenicus G25-54, a strain with toxicity to nematodes and a potential arsenic-resistance activity.</title>
        <authorList>
            <person name="Zheng Z."/>
        </authorList>
    </citation>
    <scope>NUCLEOTIDE SEQUENCE [LARGE SCALE GENOMIC DNA]</scope>
    <source>
        <strain evidence="7 8">G25-54</strain>
    </source>
</reference>
<evidence type="ECO:0000256" key="5">
    <source>
        <dbReference type="ARBA" id="ARBA00023136"/>
    </source>
</evidence>
<keyword evidence="3 6" id="KW-0812">Transmembrane</keyword>
<dbReference type="Pfam" id="PF01810">
    <property type="entry name" value="LysE"/>
    <property type="match status" value="1"/>
</dbReference>
<evidence type="ECO:0000256" key="4">
    <source>
        <dbReference type="ARBA" id="ARBA00022989"/>
    </source>
</evidence>
<dbReference type="InterPro" id="IPR001123">
    <property type="entry name" value="LeuE-type"/>
</dbReference>
<feature type="transmembrane region" description="Helical" evidence="6">
    <location>
        <begin position="180"/>
        <end position="201"/>
    </location>
</feature>
<comment type="subcellular location">
    <subcellularLocation>
        <location evidence="1">Cell membrane</location>
        <topology evidence="1">Multi-pass membrane protein</topology>
    </subcellularLocation>
</comment>
<dbReference type="GO" id="GO:0005886">
    <property type="term" value="C:plasma membrane"/>
    <property type="evidence" value="ECO:0007669"/>
    <property type="project" value="UniProtKB-SubCell"/>
</dbReference>
<feature type="transmembrane region" description="Helical" evidence="6">
    <location>
        <begin position="144"/>
        <end position="168"/>
    </location>
</feature>
<evidence type="ECO:0000256" key="1">
    <source>
        <dbReference type="ARBA" id="ARBA00004651"/>
    </source>
</evidence>
<accession>A0A1B1Z5B4</accession>
<gene>
    <name evidence="7" type="ORF">ABE41_011425</name>
</gene>
<feature type="transmembrane region" description="Helical" evidence="6">
    <location>
        <begin position="112"/>
        <end position="138"/>
    </location>
</feature>
<evidence type="ECO:0000256" key="2">
    <source>
        <dbReference type="ARBA" id="ARBA00022475"/>
    </source>
</evidence>
<proteinExistence type="predicted"/>
<dbReference type="RefSeq" id="WP_066290265.1">
    <property type="nucleotide sequence ID" value="NZ_CP016761.1"/>
</dbReference>
<name>A0A1B1Z5B4_9BACL</name>
<dbReference type="EMBL" id="CP016761">
    <property type="protein sequence ID" value="ANX12620.1"/>
    <property type="molecule type" value="Genomic_DNA"/>
</dbReference>
<feature type="transmembrane region" description="Helical" evidence="6">
    <location>
        <begin position="6"/>
        <end position="28"/>
    </location>
</feature>